<comment type="similarity">
    <text evidence="3">Belongs to the archaeal Rpo6/eukaryotic RPB6 RNA polymerase subunit family.</text>
</comment>
<evidence type="ECO:0000313" key="4">
    <source>
        <dbReference type="EMBL" id="ALU11922.1"/>
    </source>
</evidence>
<organism evidence="4 5">
    <name type="scientific">Ignicoccus islandicus DSM 13165</name>
    <dbReference type="NCBI Taxonomy" id="940295"/>
    <lineage>
        <taxon>Archaea</taxon>
        <taxon>Thermoproteota</taxon>
        <taxon>Thermoprotei</taxon>
        <taxon>Desulfurococcales</taxon>
        <taxon>Desulfurococcaceae</taxon>
        <taxon>Ignicoccus</taxon>
    </lineage>
</organism>
<gene>
    <name evidence="3" type="primary">rpo6</name>
    <name evidence="3" type="synonym">rpoK</name>
    <name evidence="4" type="ORF">EYM_06225</name>
</gene>
<dbReference type="EC" id="2.7.7.6" evidence="3"/>
<dbReference type="GO" id="GO:0006366">
    <property type="term" value="P:transcription by RNA polymerase II"/>
    <property type="evidence" value="ECO:0007669"/>
    <property type="project" value="TreeGrafter"/>
</dbReference>
<dbReference type="EMBL" id="CP006867">
    <property type="protein sequence ID" value="ALU11922.1"/>
    <property type="molecule type" value="Genomic_DNA"/>
</dbReference>
<evidence type="ECO:0000256" key="3">
    <source>
        <dbReference type="HAMAP-Rule" id="MF_00192"/>
    </source>
</evidence>
<keyword evidence="2 3" id="KW-0804">Transcription</keyword>
<dbReference type="OrthoDB" id="10567at2157"/>
<protein>
    <recommendedName>
        <fullName evidence="3">DNA-directed RNA polymerase subunit Rpo6</fullName>
        <ecNumber evidence="3">2.7.7.6</ecNumber>
    </recommendedName>
    <alternativeName>
        <fullName evidence="3">DNA-directed RNA polymerase subunit K</fullName>
    </alternativeName>
</protein>
<dbReference type="InterPro" id="IPR006110">
    <property type="entry name" value="Pol_omega/Rpo6/RPB6"/>
</dbReference>
<evidence type="ECO:0000256" key="2">
    <source>
        <dbReference type="ARBA" id="ARBA00023163"/>
    </source>
</evidence>
<dbReference type="GO" id="GO:0000428">
    <property type="term" value="C:DNA-directed RNA polymerase complex"/>
    <property type="evidence" value="ECO:0007669"/>
    <property type="project" value="UniProtKB-KW"/>
</dbReference>
<comment type="function">
    <text evidence="3">DNA-dependent RNA polymerase (RNAP) catalyzes the transcription of DNA into RNA using the four ribonucleoside triphosphates as substrates.</text>
</comment>
<dbReference type="GeneID" id="30680621"/>
<dbReference type="PANTHER" id="PTHR47227">
    <property type="entry name" value="DNA-DIRECTED RNA POLYMERASE SUBUNIT K"/>
    <property type="match status" value="1"/>
</dbReference>
<name>A0A0U2VCX4_9CREN</name>
<dbReference type="GO" id="GO:0005737">
    <property type="term" value="C:cytoplasm"/>
    <property type="evidence" value="ECO:0007669"/>
    <property type="project" value="UniProtKB-SubCell"/>
</dbReference>
<dbReference type="Gene3D" id="3.90.940.10">
    <property type="match status" value="1"/>
</dbReference>
<dbReference type="HAMAP" id="MF_00192">
    <property type="entry name" value="RNApol_arch_Rpo6"/>
    <property type="match status" value="1"/>
</dbReference>
<comment type="subcellular location">
    <subcellularLocation>
        <location evidence="3">Cytoplasm</location>
    </subcellularLocation>
</comment>
<keyword evidence="3" id="KW-0808">Transferase</keyword>
<comment type="subunit">
    <text evidence="3">Part of the RNA polymerase complex.</text>
</comment>
<dbReference type="GO" id="GO:0006360">
    <property type="term" value="P:transcription by RNA polymerase I"/>
    <property type="evidence" value="ECO:0007669"/>
    <property type="project" value="TreeGrafter"/>
</dbReference>
<dbReference type="SMART" id="SM01409">
    <property type="entry name" value="RNA_pol_Rpb6"/>
    <property type="match status" value="1"/>
</dbReference>
<proteinExistence type="inferred from homology"/>
<keyword evidence="3" id="KW-0963">Cytoplasm</keyword>
<dbReference type="PANTHER" id="PTHR47227:SF5">
    <property type="entry name" value="DNA-DIRECTED RNA POLYMERASES I, II, AND III SUBUNIT RPABC2"/>
    <property type="match status" value="1"/>
</dbReference>
<sequence>MEGEYYKLISLGPPKLTKFERAAIIGVRALQLSIGAPPLIDVSNIENKDPINIAREELKRGLLPITIRRRTMGGKEQRIPIDWLLKAQKEVYGDLPELM</sequence>
<dbReference type="Pfam" id="PF01192">
    <property type="entry name" value="RNA_pol_Rpb6"/>
    <property type="match status" value="1"/>
</dbReference>
<dbReference type="GO" id="GO:0003899">
    <property type="term" value="F:DNA-directed RNA polymerase activity"/>
    <property type="evidence" value="ECO:0007669"/>
    <property type="project" value="UniProtKB-UniRule"/>
</dbReference>
<accession>A0A0U2VCX4</accession>
<comment type="catalytic activity">
    <reaction evidence="3">
        <text>RNA(n) + a ribonucleoside 5'-triphosphate = RNA(n+1) + diphosphate</text>
        <dbReference type="Rhea" id="RHEA:21248"/>
        <dbReference type="Rhea" id="RHEA-COMP:14527"/>
        <dbReference type="Rhea" id="RHEA-COMP:17342"/>
        <dbReference type="ChEBI" id="CHEBI:33019"/>
        <dbReference type="ChEBI" id="CHEBI:61557"/>
        <dbReference type="ChEBI" id="CHEBI:140395"/>
        <dbReference type="EC" id="2.7.7.6"/>
    </reaction>
</comment>
<keyword evidence="5" id="KW-1185">Reference proteome</keyword>
<dbReference type="InterPro" id="IPR006111">
    <property type="entry name" value="Rpo6/Rpb6"/>
</dbReference>
<dbReference type="KEGG" id="iis:EYM_06225"/>
<dbReference type="Proteomes" id="UP000060778">
    <property type="component" value="Chromosome"/>
</dbReference>
<dbReference type="GO" id="GO:0042797">
    <property type="term" value="P:tRNA transcription by RNA polymerase III"/>
    <property type="evidence" value="ECO:0007669"/>
    <property type="project" value="TreeGrafter"/>
</dbReference>
<dbReference type="RefSeq" id="WP_217221074.1">
    <property type="nucleotide sequence ID" value="NZ_CP006867.1"/>
</dbReference>
<keyword evidence="1 3" id="KW-0240">DNA-directed RNA polymerase</keyword>
<reference evidence="4 5" key="1">
    <citation type="submission" date="2013-11" db="EMBL/GenBank/DDBJ databases">
        <title>Comparative genomics of Ignicoccus.</title>
        <authorList>
            <person name="Podar M."/>
        </authorList>
    </citation>
    <scope>NUCLEOTIDE SEQUENCE [LARGE SCALE GENOMIC DNA]</scope>
    <source>
        <strain evidence="4 5">DSM 13165</strain>
    </source>
</reference>
<dbReference type="NCBIfam" id="NF002207">
    <property type="entry name" value="PRK01099.1-2"/>
    <property type="match status" value="1"/>
</dbReference>
<evidence type="ECO:0000256" key="1">
    <source>
        <dbReference type="ARBA" id="ARBA00022478"/>
    </source>
</evidence>
<dbReference type="STRING" id="940295.EYM_06225"/>
<dbReference type="InterPro" id="IPR036161">
    <property type="entry name" value="RPB6/omega-like_sf"/>
</dbReference>
<dbReference type="AlphaFoldDB" id="A0A0U2VCX4"/>
<dbReference type="GO" id="GO:0003677">
    <property type="term" value="F:DNA binding"/>
    <property type="evidence" value="ECO:0007669"/>
    <property type="project" value="UniProtKB-UniRule"/>
</dbReference>
<dbReference type="SUPFAM" id="SSF63562">
    <property type="entry name" value="RPB6/omega subunit-like"/>
    <property type="match status" value="1"/>
</dbReference>
<evidence type="ECO:0000313" key="5">
    <source>
        <dbReference type="Proteomes" id="UP000060778"/>
    </source>
</evidence>
<dbReference type="NCBIfam" id="NF002208">
    <property type="entry name" value="PRK01099.1-3"/>
    <property type="match status" value="1"/>
</dbReference>
<keyword evidence="3" id="KW-0548">Nucleotidyltransferase</keyword>